<feature type="signal peptide" evidence="2">
    <location>
        <begin position="1"/>
        <end position="28"/>
    </location>
</feature>
<feature type="domain" description="Chitin-binding type-4" evidence="3">
    <location>
        <begin position="86"/>
        <end position="195"/>
    </location>
</feature>
<keyword evidence="2" id="KW-0732">Signal</keyword>
<keyword evidence="5" id="KW-1185">Reference proteome</keyword>
<dbReference type="PhylomeDB" id="A7S605"/>
<dbReference type="AlphaFoldDB" id="A7S605"/>
<reference evidence="4 5" key="1">
    <citation type="journal article" date="2007" name="Science">
        <title>Sea anemone genome reveals ancestral eumetazoan gene repertoire and genomic organization.</title>
        <authorList>
            <person name="Putnam N.H."/>
            <person name="Srivastava M."/>
            <person name="Hellsten U."/>
            <person name="Dirks B."/>
            <person name="Chapman J."/>
            <person name="Salamov A."/>
            <person name="Terry A."/>
            <person name="Shapiro H."/>
            <person name="Lindquist E."/>
            <person name="Kapitonov V.V."/>
            <person name="Jurka J."/>
            <person name="Genikhovich G."/>
            <person name="Grigoriev I.V."/>
            <person name="Lucas S.M."/>
            <person name="Steele R.E."/>
            <person name="Finnerty J.R."/>
            <person name="Technau U."/>
            <person name="Martindale M.Q."/>
            <person name="Rokhsar D.S."/>
        </authorList>
    </citation>
    <scope>NUCLEOTIDE SEQUENCE [LARGE SCALE GENOMIC DNA]</scope>
    <source>
        <strain evidence="5">CH2 X CH6</strain>
    </source>
</reference>
<evidence type="ECO:0000259" key="3">
    <source>
        <dbReference type="Pfam" id="PF03067"/>
    </source>
</evidence>
<accession>A7S605</accession>
<evidence type="ECO:0000256" key="1">
    <source>
        <dbReference type="SAM" id="MobiDB-lite"/>
    </source>
</evidence>
<feature type="compositionally biased region" description="Pro residues" evidence="1">
    <location>
        <begin position="206"/>
        <end position="216"/>
    </location>
</feature>
<dbReference type="InterPro" id="IPR004302">
    <property type="entry name" value="Cellulose/chitin-bd_N"/>
</dbReference>
<feature type="chain" id="PRO_5002714783" description="Chitin-binding type-4 domain-containing protein" evidence="2">
    <location>
        <begin position="29"/>
        <end position="266"/>
    </location>
</feature>
<name>A7S605_NEMVE</name>
<dbReference type="Proteomes" id="UP000001593">
    <property type="component" value="Unassembled WGS sequence"/>
</dbReference>
<dbReference type="eggNOG" id="ENOG502QUV5">
    <property type="taxonomic scope" value="Eukaryota"/>
</dbReference>
<protein>
    <recommendedName>
        <fullName evidence="3">Chitin-binding type-4 domain-containing protein</fullName>
    </recommendedName>
</protein>
<proteinExistence type="predicted"/>
<dbReference type="InParanoid" id="A7S605"/>
<evidence type="ECO:0000256" key="2">
    <source>
        <dbReference type="SAM" id="SignalP"/>
    </source>
</evidence>
<dbReference type="HOGENOM" id="CLU_041201_0_1_1"/>
<gene>
    <name evidence="4" type="ORF">NEMVEDRAFT_v1g207332</name>
</gene>
<feature type="region of interest" description="Disordered" evidence="1">
    <location>
        <begin position="203"/>
        <end position="233"/>
    </location>
</feature>
<organism evidence="4 5">
    <name type="scientific">Nematostella vectensis</name>
    <name type="common">Starlet sea anemone</name>
    <dbReference type="NCBI Taxonomy" id="45351"/>
    <lineage>
        <taxon>Eukaryota</taxon>
        <taxon>Metazoa</taxon>
        <taxon>Cnidaria</taxon>
        <taxon>Anthozoa</taxon>
        <taxon>Hexacorallia</taxon>
        <taxon>Actiniaria</taxon>
        <taxon>Edwardsiidae</taxon>
        <taxon>Nematostella</taxon>
    </lineage>
</organism>
<evidence type="ECO:0000313" key="5">
    <source>
        <dbReference type="Proteomes" id="UP000001593"/>
    </source>
</evidence>
<dbReference type="Pfam" id="PF03067">
    <property type="entry name" value="LPMO_10"/>
    <property type="match status" value="1"/>
</dbReference>
<sequence length="266" mass="29058">MWSVFALATAMKLFSLLLIASLTALALGHGYIRNPAARNACKQYGFEECIIEWTMDEKNCGGFLLNGKITVESVVYVAIGTITGIYKEGQLFELQLNITVSHKGWSEFRVGDIGTPPITQAKLNHLLKLEDGTTRWMHPGKAGLYKIMLQLPAGLKCRHCVLQWWWRTGNSWGCDSDGCGLGHGPQEHFVNCADITIIPKDGVLPTLPPTKAPPPRSTRRPPPDTPAPPSGGVCKSIGPWASAGMDNWCQQNCALGHCPSDRCKCT</sequence>
<evidence type="ECO:0000313" key="4">
    <source>
        <dbReference type="EMBL" id="EDO40899.1"/>
    </source>
</evidence>
<dbReference type="EMBL" id="DS469585">
    <property type="protein sequence ID" value="EDO40899.1"/>
    <property type="molecule type" value="Genomic_DNA"/>
</dbReference>